<evidence type="ECO:0000256" key="4">
    <source>
        <dbReference type="ARBA" id="ARBA00022729"/>
    </source>
</evidence>
<dbReference type="Proteomes" id="UP000076400">
    <property type="component" value="Unassembled WGS sequence"/>
</dbReference>
<dbReference type="Pfam" id="PF00496">
    <property type="entry name" value="SBP_bac_5"/>
    <property type="match status" value="1"/>
</dbReference>
<gene>
    <name evidence="6" type="ORF">AUP43_16735</name>
</gene>
<reference evidence="6 7" key="1">
    <citation type="submission" date="2015-12" db="EMBL/GenBank/DDBJ databases">
        <title>Genome sequence of Oceanibaculum pacificum MCCC 1A02656.</title>
        <authorList>
            <person name="Lu L."/>
            <person name="Lai Q."/>
            <person name="Shao Z."/>
            <person name="Qian P."/>
        </authorList>
    </citation>
    <scope>NUCLEOTIDE SEQUENCE [LARGE SCALE GENOMIC DNA]</scope>
    <source>
        <strain evidence="6 7">MCCC 1A02656</strain>
    </source>
</reference>
<dbReference type="GO" id="GO:0015833">
    <property type="term" value="P:peptide transport"/>
    <property type="evidence" value="ECO:0007669"/>
    <property type="project" value="TreeGrafter"/>
</dbReference>
<dbReference type="InterPro" id="IPR000914">
    <property type="entry name" value="SBP_5_dom"/>
</dbReference>
<evidence type="ECO:0000256" key="2">
    <source>
        <dbReference type="ARBA" id="ARBA00005695"/>
    </source>
</evidence>
<dbReference type="InterPro" id="IPR039424">
    <property type="entry name" value="SBP_5"/>
</dbReference>
<keyword evidence="3" id="KW-0813">Transport</keyword>
<dbReference type="Gene3D" id="3.10.105.10">
    <property type="entry name" value="Dipeptide-binding Protein, Domain 3"/>
    <property type="match status" value="1"/>
</dbReference>
<dbReference type="PANTHER" id="PTHR30290:SF9">
    <property type="entry name" value="OLIGOPEPTIDE-BINDING PROTEIN APPA"/>
    <property type="match status" value="1"/>
</dbReference>
<evidence type="ECO:0000313" key="6">
    <source>
        <dbReference type="EMBL" id="KZD12356.1"/>
    </source>
</evidence>
<dbReference type="SUPFAM" id="SSF53850">
    <property type="entry name" value="Periplasmic binding protein-like II"/>
    <property type="match status" value="1"/>
</dbReference>
<keyword evidence="4" id="KW-0732">Signal</keyword>
<proteinExistence type="inferred from homology"/>
<dbReference type="STRING" id="580166.AUP43_16735"/>
<keyword evidence="7" id="KW-1185">Reference proteome</keyword>
<protein>
    <submittedName>
        <fullName evidence="6">Peptide ABC transporter</fullName>
    </submittedName>
</protein>
<sequence length="563" mass="63216">MTGLMRLAVLMLLALGIAPLGLIQPAAAKGKDELVIGITQFPSTLNPLIDAMMAKSYVLAMARRPFTTYDKDWQLACLLCTELPTLENGRAVPFDLDKPNDAGGTKGVRLTYTIQPDAKWGDGTPVTTRDVVFTWKLGLTPQVGVSNQEQFRRMLDIEVADDKTFTIVADRLGFDFAAINDFQILPAHLEEKPLAEPAAYRQRTLYDTDSTNPGLYNGPYRITQVTPGAHIVLEPNAHWWGKKPHFKRIVVRVIENTAALEANILSGEIDYIAGELGLTVDQAVAFEKRQGERFKVVYKSGLVYEHIDVMLDNPILADRRVRQALLLGIDRQAISQQLFGGKQPVAHSNVNPLDWIHDEGIPTYGFDAKRAAALLDEAGWAEKRGGIRHNAKGERLSLEFMTTAGNRSRELVQQALQAQWRQLGIDIRIRNEPARVFFGETVTKRKFTGLAMYAWISAPESVPRSTLHSKEIPSAENGWSGQNNPGFRNPEMDRLIDEIELVLEKEKRRPMWSRMQTIYAEELPALPLYFRADAYIMPSWLTGLEPTGHQYPTTLWVENWGAE</sequence>
<organism evidence="6 7">
    <name type="scientific">Oceanibaculum pacificum</name>
    <dbReference type="NCBI Taxonomy" id="580166"/>
    <lineage>
        <taxon>Bacteria</taxon>
        <taxon>Pseudomonadati</taxon>
        <taxon>Pseudomonadota</taxon>
        <taxon>Alphaproteobacteria</taxon>
        <taxon>Rhodospirillales</taxon>
        <taxon>Oceanibaculaceae</taxon>
        <taxon>Oceanibaculum</taxon>
    </lineage>
</organism>
<name>A0A154WFU1_9PROT</name>
<dbReference type="GO" id="GO:0043190">
    <property type="term" value="C:ATP-binding cassette (ABC) transporter complex"/>
    <property type="evidence" value="ECO:0007669"/>
    <property type="project" value="InterPro"/>
</dbReference>
<evidence type="ECO:0000259" key="5">
    <source>
        <dbReference type="Pfam" id="PF00496"/>
    </source>
</evidence>
<accession>A0A154WFU1</accession>
<dbReference type="AlphaFoldDB" id="A0A154WFU1"/>
<feature type="domain" description="Solute-binding protein family 5" evidence="5">
    <location>
        <begin position="109"/>
        <end position="458"/>
    </location>
</feature>
<dbReference type="GO" id="GO:0030288">
    <property type="term" value="C:outer membrane-bounded periplasmic space"/>
    <property type="evidence" value="ECO:0007669"/>
    <property type="project" value="UniProtKB-ARBA"/>
</dbReference>
<dbReference type="EMBL" id="LPXN01000033">
    <property type="protein sequence ID" value="KZD12356.1"/>
    <property type="molecule type" value="Genomic_DNA"/>
</dbReference>
<dbReference type="RefSeq" id="WP_067552546.1">
    <property type="nucleotide sequence ID" value="NZ_LPXN01000033.1"/>
</dbReference>
<comment type="subcellular location">
    <subcellularLocation>
        <location evidence="1">Periplasm</location>
    </subcellularLocation>
</comment>
<comment type="caution">
    <text evidence="6">The sequence shown here is derived from an EMBL/GenBank/DDBJ whole genome shotgun (WGS) entry which is preliminary data.</text>
</comment>
<dbReference type="CDD" id="cd08513">
    <property type="entry name" value="PBP2_thermophilic_Hb8_like"/>
    <property type="match status" value="1"/>
</dbReference>
<dbReference type="OrthoDB" id="9803988at2"/>
<dbReference type="Gene3D" id="3.90.76.10">
    <property type="entry name" value="Dipeptide-binding Protein, Domain 1"/>
    <property type="match status" value="1"/>
</dbReference>
<evidence type="ECO:0000256" key="1">
    <source>
        <dbReference type="ARBA" id="ARBA00004418"/>
    </source>
</evidence>
<evidence type="ECO:0000256" key="3">
    <source>
        <dbReference type="ARBA" id="ARBA00022448"/>
    </source>
</evidence>
<dbReference type="GO" id="GO:1904680">
    <property type="term" value="F:peptide transmembrane transporter activity"/>
    <property type="evidence" value="ECO:0007669"/>
    <property type="project" value="TreeGrafter"/>
</dbReference>
<comment type="similarity">
    <text evidence="2">Belongs to the bacterial solute-binding protein 5 family.</text>
</comment>
<evidence type="ECO:0000313" key="7">
    <source>
        <dbReference type="Proteomes" id="UP000076400"/>
    </source>
</evidence>
<dbReference type="PIRSF" id="PIRSF002741">
    <property type="entry name" value="MppA"/>
    <property type="match status" value="1"/>
</dbReference>
<dbReference type="Gene3D" id="3.40.190.10">
    <property type="entry name" value="Periplasmic binding protein-like II"/>
    <property type="match status" value="1"/>
</dbReference>
<dbReference type="InterPro" id="IPR030678">
    <property type="entry name" value="Peptide/Ni-bd"/>
</dbReference>
<dbReference type="PANTHER" id="PTHR30290">
    <property type="entry name" value="PERIPLASMIC BINDING COMPONENT OF ABC TRANSPORTER"/>
    <property type="match status" value="1"/>
</dbReference>